<evidence type="ECO:0000259" key="1">
    <source>
        <dbReference type="Pfam" id="PF07754"/>
    </source>
</evidence>
<sequence length="55" mass="6017">MPRRADICTSSGLPLVDRKSTAFPCPECGHSIGRSERCRVQAVEYICTECGFQGP</sequence>
<dbReference type="PANTHER" id="PTHR40733:SF1">
    <property type="entry name" value="SMALL ZINC FINGER PROTEIN HVO-2753-LIKE ZINC-BINDING POCKET DOMAIN-CONTAINING PROTEIN"/>
    <property type="match status" value="1"/>
</dbReference>
<dbReference type="EMBL" id="KF900404">
    <property type="protein sequence ID" value="AIE93783.1"/>
    <property type="molecule type" value="Genomic_DNA"/>
</dbReference>
<dbReference type="Pfam" id="PF07754">
    <property type="entry name" value="HVO_2753_ZBP"/>
    <property type="match status" value="1"/>
</dbReference>
<dbReference type="PANTHER" id="PTHR40733">
    <property type="entry name" value="ZINC-RIBBON RNA-BINDING PROTEIN INVOLVED IN TRANSLATION-RELATED"/>
    <property type="match status" value="1"/>
</dbReference>
<name>A0A075FR57_9EURY</name>
<organism evidence="2">
    <name type="scientific">uncultured marine group II/III euryarchaeote AD1000_39_H06</name>
    <dbReference type="NCBI Taxonomy" id="1457765"/>
    <lineage>
        <taxon>Archaea</taxon>
        <taxon>Methanobacteriati</taxon>
        <taxon>Methanobacteriota</taxon>
        <taxon>environmental samples</taxon>
    </lineage>
</organism>
<feature type="domain" description="Small zinc finger protein HVO-2753-like zinc-binding pocket" evidence="1">
    <location>
        <begin position="8"/>
        <end position="51"/>
    </location>
</feature>
<evidence type="ECO:0000313" key="2">
    <source>
        <dbReference type="EMBL" id="AIE93783.1"/>
    </source>
</evidence>
<dbReference type="NCBIfam" id="NF011481">
    <property type="entry name" value="PRK14890.1"/>
    <property type="match status" value="1"/>
</dbReference>
<dbReference type="InterPro" id="IPR044720">
    <property type="entry name" value="HVO_2753-like"/>
</dbReference>
<reference evidence="2" key="1">
    <citation type="journal article" date="2014" name="Genome Biol. Evol.">
        <title>Pangenome evidence for extensive interdomain horizontal transfer affecting lineage core and shell genes in uncultured planktonic thaumarchaeota and euryarchaeota.</title>
        <authorList>
            <person name="Deschamps P."/>
            <person name="Zivanovic Y."/>
            <person name="Moreira D."/>
            <person name="Rodriguez-Valera F."/>
            <person name="Lopez-Garcia P."/>
        </authorList>
    </citation>
    <scope>NUCLEOTIDE SEQUENCE</scope>
</reference>
<protein>
    <submittedName>
        <fullName evidence="2">Putative Zn-ribbon RNA-binding protein</fullName>
    </submittedName>
</protein>
<proteinExistence type="predicted"/>
<dbReference type="AlphaFoldDB" id="A0A075FR57"/>
<accession>A0A075FR57</accession>
<dbReference type="InterPro" id="IPR011668">
    <property type="entry name" value="HVO_2753-like_ZBP"/>
</dbReference>